<dbReference type="EMBL" id="JAAIYP010000001">
    <property type="protein sequence ID" value="NFV78520.1"/>
    <property type="molecule type" value="Genomic_DNA"/>
</dbReference>
<name>A0A7C9QR27_9PROT</name>
<dbReference type="InterPro" id="IPR036206">
    <property type="entry name" value="ThiamineP_synth_sf"/>
</dbReference>
<dbReference type="Pfam" id="PF02581">
    <property type="entry name" value="TMP-TENI"/>
    <property type="match status" value="1"/>
</dbReference>
<sequence>MTLTNLSRRKKPPCRLLVSDEIRLPDPTAAAARLSPGDGVLLRHYHAVDRAALARRLAIRARERRLVLLMAGGDWRLAALVGAHGVHLPQNMARGLCDPGLRLWLRRGHLLSVACHDRAALARARTLGADMATLSPVFPTRSHPGAPSLGITRFALWTAKAGLPVLALGGVNRRTARTLRFAAGWAAIDGLR</sequence>
<dbReference type="InterPro" id="IPR013785">
    <property type="entry name" value="Aldolase_TIM"/>
</dbReference>
<dbReference type="GO" id="GO:0009228">
    <property type="term" value="P:thiamine biosynthetic process"/>
    <property type="evidence" value="ECO:0007669"/>
    <property type="project" value="UniProtKB-KW"/>
</dbReference>
<dbReference type="GO" id="GO:0005737">
    <property type="term" value="C:cytoplasm"/>
    <property type="evidence" value="ECO:0007669"/>
    <property type="project" value="TreeGrafter"/>
</dbReference>
<reference evidence="4 5" key="1">
    <citation type="submission" date="2020-02" db="EMBL/GenBank/DDBJ databases">
        <authorList>
            <person name="Dziuba M."/>
            <person name="Kuznetsov B."/>
            <person name="Mardanov A."/>
            <person name="Ravin N."/>
            <person name="Grouzdev D."/>
        </authorList>
    </citation>
    <scope>NUCLEOTIDE SEQUENCE [LARGE SCALE GENOMIC DNA]</scope>
    <source>
        <strain evidence="4 5">SpK</strain>
    </source>
</reference>
<protein>
    <submittedName>
        <fullName evidence="4">Thiamine phosphate synthase</fullName>
    </submittedName>
</protein>
<dbReference type="CDD" id="cd00564">
    <property type="entry name" value="TMP_TenI"/>
    <property type="match status" value="1"/>
</dbReference>
<dbReference type="RefSeq" id="WP_163673519.1">
    <property type="nucleotide sequence ID" value="NZ_JAAIYP010000001.1"/>
</dbReference>
<keyword evidence="2" id="KW-0784">Thiamine biosynthesis</keyword>
<feature type="domain" description="Thiamine phosphate synthase/TenI" evidence="3">
    <location>
        <begin position="40"/>
        <end position="186"/>
    </location>
</feature>
<comment type="caution">
    <text evidence="4">The sequence shown here is derived from an EMBL/GenBank/DDBJ whole genome shotgun (WGS) entry which is preliminary data.</text>
</comment>
<dbReference type="GO" id="GO:0004789">
    <property type="term" value="F:thiamine-phosphate diphosphorylase activity"/>
    <property type="evidence" value="ECO:0007669"/>
    <property type="project" value="TreeGrafter"/>
</dbReference>
<evidence type="ECO:0000259" key="3">
    <source>
        <dbReference type="Pfam" id="PF02581"/>
    </source>
</evidence>
<dbReference type="PANTHER" id="PTHR20857">
    <property type="entry name" value="THIAMINE-PHOSPHATE PYROPHOSPHORYLASE"/>
    <property type="match status" value="1"/>
</dbReference>
<accession>A0A7C9QR27</accession>
<keyword evidence="5" id="KW-1185">Reference proteome</keyword>
<dbReference type="Gene3D" id="3.20.20.70">
    <property type="entry name" value="Aldolase class I"/>
    <property type="match status" value="1"/>
</dbReference>
<gene>
    <name evidence="4" type="ORF">G4223_00120</name>
</gene>
<dbReference type="InterPro" id="IPR022998">
    <property type="entry name" value="ThiamineP_synth_TenI"/>
</dbReference>
<dbReference type="PANTHER" id="PTHR20857:SF15">
    <property type="entry name" value="THIAMINE-PHOSPHATE SYNTHASE"/>
    <property type="match status" value="1"/>
</dbReference>
<evidence type="ECO:0000313" key="5">
    <source>
        <dbReference type="Proteomes" id="UP000480684"/>
    </source>
</evidence>
<evidence type="ECO:0000256" key="2">
    <source>
        <dbReference type="ARBA" id="ARBA00022977"/>
    </source>
</evidence>
<dbReference type="SUPFAM" id="SSF51391">
    <property type="entry name" value="Thiamin phosphate synthase"/>
    <property type="match status" value="1"/>
</dbReference>
<dbReference type="AlphaFoldDB" id="A0A7C9QR27"/>
<evidence type="ECO:0000313" key="4">
    <source>
        <dbReference type="EMBL" id="NFV78520.1"/>
    </source>
</evidence>
<evidence type="ECO:0000256" key="1">
    <source>
        <dbReference type="ARBA" id="ARBA00004948"/>
    </source>
</evidence>
<organism evidence="4 5">
    <name type="scientific">Magnetospirillum aberrantis SpK</name>
    <dbReference type="NCBI Taxonomy" id="908842"/>
    <lineage>
        <taxon>Bacteria</taxon>
        <taxon>Pseudomonadati</taxon>
        <taxon>Pseudomonadota</taxon>
        <taxon>Alphaproteobacteria</taxon>
        <taxon>Rhodospirillales</taxon>
        <taxon>Rhodospirillaceae</taxon>
        <taxon>Magnetospirillum</taxon>
    </lineage>
</organism>
<dbReference type="Proteomes" id="UP000480684">
    <property type="component" value="Unassembled WGS sequence"/>
</dbReference>
<proteinExistence type="predicted"/>
<comment type="pathway">
    <text evidence="1">Cofactor biosynthesis; thiamine diphosphate biosynthesis.</text>
</comment>